<keyword evidence="10" id="KW-1185">Reference proteome</keyword>
<dbReference type="Gene3D" id="3.40.605.10">
    <property type="entry name" value="Aldehyde Dehydrogenase, Chain A, domain 1"/>
    <property type="match status" value="1"/>
</dbReference>
<dbReference type="RefSeq" id="WP_157674228.1">
    <property type="nucleotide sequence ID" value="NZ_LT629734.1"/>
</dbReference>
<sequence length="499" mass="52696">METTKLYIDGAWREPSTDARGTTVDANTGQPIGSYPVGGPADIDRAVTAARRALDDQAGWGGSTPAERIAIMRRFADAIERRRDAIGALIAAEVGTPLERATFSNADAATGLLRFYADVLERTEIEDLRPAGRGHSLVRREPIGVVAMIAPWNFPLSTLFFKIGPAIAAGCTAVIKPASVTALDSFLIAEAADEAGVPAGVLNFVPCDRATGDHLVAHPGIDKVAFTGSTEVGRRIGRIAGEQLKEVSLELGGKSAALLLEDAPIETFIAELHDLSFSNNGQACTNNSRIIVPDALYDDVLEAIRAEVGGWTVGDSRDASTVIGPVSSAGHKASIERYYGIAAREGARTIIGGGSDSRDGFFVQPTVHGDVTPEMTVFREELFGPAVSVTRYSGDVEEGIRLVNDSEYGLSGGVFTADEQVGIEVARRLQTGTVGWNIANFDFGAPMNGRKASGVGFELGAEALTRYFHYKTIFTPVVPARIGERAPLPGARTGAAVPA</sequence>
<evidence type="ECO:0000256" key="3">
    <source>
        <dbReference type="ARBA" id="ARBA00024226"/>
    </source>
</evidence>
<dbReference type="FunFam" id="3.40.605.10:FF:000007">
    <property type="entry name" value="NAD/NADP-dependent betaine aldehyde dehydrogenase"/>
    <property type="match status" value="1"/>
</dbReference>
<dbReference type="STRING" id="684552.SAMN04489719_1277"/>
<dbReference type="PROSITE" id="PS00070">
    <property type="entry name" value="ALDEHYDE_DEHYDR_CYS"/>
    <property type="match status" value="1"/>
</dbReference>
<dbReference type="InterPro" id="IPR029510">
    <property type="entry name" value="Ald_DH_CS_GLU"/>
</dbReference>
<dbReference type="InterPro" id="IPR015590">
    <property type="entry name" value="Aldehyde_DH_dom"/>
</dbReference>
<dbReference type="PROSITE" id="PS00687">
    <property type="entry name" value="ALDEHYDE_DEHYDR_GLU"/>
    <property type="match status" value="1"/>
</dbReference>
<dbReference type="InterPro" id="IPR016163">
    <property type="entry name" value="Ald_DH_C"/>
</dbReference>
<dbReference type="OrthoDB" id="6882680at2"/>
<comment type="similarity">
    <text evidence="1 6">Belongs to the aldehyde dehydrogenase family.</text>
</comment>
<evidence type="ECO:0000256" key="1">
    <source>
        <dbReference type="ARBA" id="ARBA00009986"/>
    </source>
</evidence>
<evidence type="ECO:0000256" key="2">
    <source>
        <dbReference type="ARBA" id="ARBA00023002"/>
    </source>
</evidence>
<dbReference type="Pfam" id="PF00171">
    <property type="entry name" value="Aldedh"/>
    <property type="match status" value="1"/>
</dbReference>
<gene>
    <name evidence="9" type="ORF">SAMN04489719_1277</name>
</gene>
<dbReference type="InterPro" id="IPR016161">
    <property type="entry name" value="Ald_DH/histidinol_DH"/>
</dbReference>
<keyword evidence="2 6" id="KW-0560">Oxidoreductase</keyword>
<evidence type="ECO:0000313" key="9">
    <source>
        <dbReference type="EMBL" id="SDR98826.1"/>
    </source>
</evidence>
<dbReference type="InterPro" id="IPR016160">
    <property type="entry name" value="Ald_DH_CS_CYS"/>
</dbReference>
<reference evidence="10" key="1">
    <citation type="submission" date="2016-10" db="EMBL/GenBank/DDBJ databases">
        <authorList>
            <person name="Varghese N."/>
            <person name="Submissions S."/>
        </authorList>
    </citation>
    <scope>NUCLEOTIDE SEQUENCE [LARGE SCALE GENOMIC DNA]</scope>
    <source>
        <strain evidence="10">DSM 22965</strain>
    </source>
</reference>
<dbReference type="EMBL" id="LT629734">
    <property type="protein sequence ID" value="SDR98826.1"/>
    <property type="molecule type" value="Genomic_DNA"/>
</dbReference>
<dbReference type="SUPFAM" id="SSF53720">
    <property type="entry name" value="ALDH-like"/>
    <property type="match status" value="1"/>
</dbReference>
<dbReference type="EC" id="1.2.1.3" evidence="3"/>
<dbReference type="InterPro" id="IPR016162">
    <property type="entry name" value="Ald_DH_N"/>
</dbReference>
<dbReference type="Gene3D" id="3.40.309.10">
    <property type="entry name" value="Aldehyde Dehydrogenase, Chain A, domain 2"/>
    <property type="match status" value="1"/>
</dbReference>
<dbReference type="Proteomes" id="UP000199649">
    <property type="component" value="Chromosome I"/>
</dbReference>
<proteinExistence type="inferred from homology"/>
<dbReference type="PANTHER" id="PTHR42804">
    <property type="entry name" value="ALDEHYDE DEHYDROGENASE"/>
    <property type="match status" value="1"/>
</dbReference>
<name>A0A1H1NIK1_9MICO</name>
<accession>A0A1H1NIK1</accession>
<evidence type="ECO:0000313" key="10">
    <source>
        <dbReference type="Proteomes" id="UP000199649"/>
    </source>
</evidence>
<evidence type="ECO:0000256" key="6">
    <source>
        <dbReference type="RuleBase" id="RU003345"/>
    </source>
</evidence>
<evidence type="ECO:0000256" key="4">
    <source>
        <dbReference type="ARBA" id="ARBA00049194"/>
    </source>
</evidence>
<evidence type="ECO:0000259" key="8">
    <source>
        <dbReference type="Pfam" id="PF00171"/>
    </source>
</evidence>
<evidence type="ECO:0000256" key="5">
    <source>
        <dbReference type="PROSITE-ProRule" id="PRU10007"/>
    </source>
</evidence>
<feature type="region of interest" description="Disordered" evidence="7">
    <location>
        <begin position="17"/>
        <end position="40"/>
    </location>
</feature>
<comment type="catalytic activity">
    <reaction evidence="4">
        <text>an aldehyde + NAD(+) + H2O = a carboxylate + NADH + 2 H(+)</text>
        <dbReference type="Rhea" id="RHEA:16185"/>
        <dbReference type="ChEBI" id="CHEBI:15377"/>
        <dbReference type="ChEBI" id="CHEBI:15378"/>
        <dbReference type="ChEBI" id="CHEBI:17478"/>
        <dbReference type="ChEBI" id="CHEBI:29067"/>
        <dbReference type="ChEBI" id="CHEBI:57540"/>
        <dbReference type="ChEBI" id="CHEBI:57945"/>
        <dbReference type="EC" id="1.2.1.3"/>
    </reaction>
</comment>
<dbReference type="AlphaFoldDB" id="A0A1H1NIK1"/>
<organism evidence="9 10">
    <name type="scientific">Agrococcus carbonis</name>
    <dbReference type="NCBI Taxonomy" id="684552"/>
    <lineage>
        <taxon>Bacteria</taxon>
        <taxon>Bacillati</taxon>
        <taxon>Actinomycetota</taxon>
        <taxon>Actinomycetes</taxon>
        <taxon>Micrococcales</taxon>
        <taxon>Microbacteriaceae</taxon>
        <taxon>Agrococcus</taxon>
    </lineage>
</organism>
<evidence type="ECO:0000256" key="7">
    <source>
        <dbReference type="SAM" id="MobiDB-lite"/>
    </source>
</evidence>
<dbReference type="GO" id="GO:0004029">
    <property type="term" value="F:aldehyde dehydrogenase (NAD+) activity"/>
    <property type="evidence" value="ECO:0007669"/>
    <property type="project" value="UniProtKB-EC"/>
</dbReference>
<feature type="domain" description="Aldehyde dehydrogenase" evidence="8">
    <location>
        <begin position="12"/>
        <end position="473"/>
    </location>
</feature>
<feature type="active site" evidence="5">
    <location>
        <position position="250"/>
    </location>
</feature>
<dbReference type="PANTHER" id="PTHR42804:SF1">
    <property type="entry name" value="ALDEHYDE DEHYDROGENASE-RELATED"/>
    <property type="match status" value="1"/>
</dbReference>
<protein>
    <recommendedName>
        <fullName evidence="3">aldehyde dehydrogenase (NAD(+))</fullName>
        <ecNumber evidence="3">1.2.1.3</ecNumber>
    </recommendedName>
</protein>